<evidence type="ECO:0000256" key="2">
    <source>
        <dbReference type="ARBA" id="ARBA00022630"/>
    </source>
</evidence>
<accession>A0A5N5U639</accession>
<sequence>MEIEVAEGDSLYRTLAGAVVPRPIGWISTRGKEGDNLAPYSFFNVATPKPPTLAFSAGTAAARKDTARNAVETGVFAHSVVTADLAEAMNATSTSHGVDEFDHAGLDKRECETIDAPSVAASPIVFECTVVETVERGVSTLVLGEVQHVRVDDELTTDGKLDTTKLDALGRLAGSEYALTRDRLSMARPE</sequence>
<keyword evidence="11" id="KW-1185">Reference proteome</keyword>
<dbReference type="InterPro" id="IPR012349">
    <property type="entry name" value="Split_barrel_FMN-bd"/>
</dbReference>
<dbReference type="SUPFAM" id="SSF50475">
    <property type="entry name" value="FMN-binding split barrel"/>
    <property type="match status" value="1"/>
</dbReference>
<evidence type="ECO:0000256" key="1">
    <source>
        <dbReference type="ARBA" id="ARBA00001917"/>
    </source>
</evidence>
<dbReference type="EMBL" id="QJOW01000004">
    <property type="protein sequence ID" value="KAB7514413.1"/>
    <property type="molecule type" value="Genomic_DNA"/>
</dbReference>
<dbReference type="InterPro" id="IPR002563">
    <property type="entry name" value="Flavin_Rdtase-like_dom"/>
</dbReference>
<dbReference type="Proteomes" id="UP000326302">
    <property type="component" value="Unassembled WGS sequence"/>
</dbReference>
<evidence type="ECO:0000259" key="5">
    <source>
        <dbReference type="SMART" id="SM00903"/>
    </source>
</evidence>
<dbReference type="Proteomes" id="UP000326865">
    <property type="component" value="Unassembled WGS sequence"/>
</dbReference>
<reference evidence="9 10" key="1">
    <citation type="submission" date="2019-10" db="EMBL/GenBank/DDBJ databases">
        <title>Unraveling microbial dark matter from salterns through culturing: the case of the genus Halosegnis.</title>
        <authorList>
            <person name="Duran-Viseras A."/>
            <person name="Andrei A.-S."/>
            <person name="Vera-Gargallo B."/>
            <person name="Ghai R."/>
            <person name="Sanchez-Porro C."/>
            <person name="Ventosa A."/>
        </authorList>
    </citation>
    <scope>NUCLEOTIDE SEQUENCE [LARGE SCALE GENOMIC DNA]</scope>
    <source>
        <strain evidence="7 10">F17-44</strain>
        <strain evidence="6 11">F18-79</strain>
        <strain evidence="8 9">F19-13</strain>
    </source>
</reference>
<comment type="cofactor">
    <cofactor evidence="1">
        <name>FMN</name>
        <dbReference type="ChEBI" id="CHEBI:58210"/>
    </cofactor>
</comment>
<accession>A0A5N5U751</accession>
<dbReference type="AlphaFoldDB" id="A0A5N5U751"/>
<name>A0A5N5U751_9EURY</name>
<keyword evidence="2" id="KW-0285">Flavoprotein</keyword>
<keyword evidence="3" id="KW-0288">FMN</keyword>
<evidence type="ECO:0000256" key="4">
    <source>
        <dbReference type="ARBA" id="ARBA00038054"/>
    </source>
</evidence>
<evidence type="ECO:0000313" key="10">
    <source>
        <dbReference type="Proteomes" id="UP000326302"/>
    </source>
</evidence>
<comment type="caution">
    <text evidence="7">The sequence shown here is derived from an EMBL/GenBank/DDBJ whole genome shotgun (WGS) entry which is preliminary data.</text>
</comment>
<dbReference type="OrthoDB" id="8522at2157"/>
<dbReference type="Proteomes" id="UP000326207">
    <property type="component" value="Unassembled WGS sequence"/>
</dbReference>
<dbReference type="Pfam" id="PF01613">
    <property type="entry name" value="Flavin_Reduct"/>
    <property type="match status" value="1"/>
</dbReference>
<protein>
    <submittedName>
        <fullName evidence="7">Flavin reductase family protein</fullName>
    </submittedName>
</protein>
<evidence type="ECO:0000313" key="6">
    <source>
        <dbReference type="EMBL" id="KAB7514014.1"/>
    </source>
</evidence>
<evidence type="ECO:0000256" key="3">
    <source>
        <dbReference type="ARBA" id="ARBA00022643"/>
    </source>
</evidence>
<gene>
    <name evidence="6" type="ORF">DM867_09555</name>
    <name evidence="7" type="ORF">DMP03_11190</name>
    <name evidence="8" type="ORF">DP108_05720</name>
</gene>
<evidence type="ECO:0000313" key="9">
    <source>
        <dbReference type="Proteomes" id="UP000326207"/>
    </source>
</evidence>
<dbReference type="EMBL" id="QMDY01000003">
    <property type="protein sequence ID" value="KAB7518673.1"/>
    <property type="molecule type" value="Genomic_DNA"/>
</dbReference>
<evidence type="ECO:0000313" key="8">
    <source>
        <dbReference type="EMBL" id="KAB7518673.1"/>
    </source>
</evidence>
<dbReference type="GO" id="GO:0010181">
    <property type="term" value="F:FMN binding"/>
    <property type="evidence" value="ECO:0007669"/>
    <property type="project" value="InterPro"/>
</dbReference>
<proteinExistence type="inferred from homology"/>
<dbReference type="EMBL" id="QKKZ01000003">
    <property type="protein sequence ID" value="KAB7514014.1"/>
    <property type="molecule type" value="Genomic_DNA"/>
</dbReference>
<comment type="similarity">
    <text evidence="4">Belongs to the flavoredoxin family.</text>
</comment>
<dbReference type="RefSeq" id="WP_152120741.1">
    <property type="nucleotide sequence ID" value="NZ_QJOW01000004.1"/>
</dbReference>
<organism evidence="7 10">
    <name type="scientific">Halosegnis rubeus</name>
    <dbReference type="NCBI Taxonomy" id="2212850"/>
    <lineage>
        <taxon>Archaea</taxon>
        <taxon>Methanobacteriati</taxon>
        <taxon>Methanobacteriota</taxon>
        <taxon>Stenosarchaea group</taxon>
        <taxon>Halobacteria</taxon>
        <taxon>Halobacteriales</taxon>
        <taxon>Natronomonadaceae</taxon>
        <taxon>Halosegnis</taxon>
    </lineage>
</organism>
<dbReference type="PANTHER" id="PTHR33798">
    <property type="entry name" value="FLAVOPROTEIN OXYGENASE"/>
    <property type="match status" value="1"/>
</dbReference>
<accession>A0A5N5UMV8</accession>
<dbReference type="PANTHER" id="PTHR33798:SF5">
    <property type="entry name" value="FLAVIN REDUCTASE LIKE DOMAIN-CONTAINING PROTEIN"/>
    <property type="match status" value="1"/>
</dbReference>
<evidence type="ECO:0000313" key="11">
    <source>
        <dbReference type="Proteomes" id="UP000326865"/>
    </source>
</evidence>
<feature type="domain" description="Flavin reductase like" evidence="5">
    <location>
        <begin position="17"/>
        <end position="163"/>
    </location>
</feature>
<evidence type="ECO:0000313" key="7">
    <source>
        <dbReference type="EMBL" id="KAB7514413.1"/>
    </source>
</evidence>
<dbReference type="SMART" id="SM00903">
    <property type="entry name" value="Flavin_Reduct"/>
    <property type="match status" value="1"/>
</dbReference>
<dbReference type="Gene3D" id="2.30.110.10">
    <property type="entry name" value="Electron Transport, Fmn-binding Protein, Chain A"/>
    <property type="match status" value="1"/>
</dbReference>